<dbReference type="SUPFAM" id="SSF88713">
    <property type="entry name" value="Glycoside hydrolase/deacetylase"/>
    <property type="match status" value="1"/>
</dbReference>
<evidence type="ECO:0000256" key="2">
    <source>
        <dbReference type="ARBA" id="ARBA00022729"/>
    </source>
</evidence>
<dbReference type="GO" id="GO:0016810">
    <property type="term" value="F:hydrolase activity, acting on carbon-nitrogen (but not peptide) bonds"/>
    <property type="evidence" value="ECO:0007669"/>
    <property type="project" value="InterPro"/>
</dbReference>
<evidence type="ECO:0000313" key="6">
    <source>
        <dbReference type="Proteomes" id="UP000199501"/>
    </source>
</evidence>
<sequence length="339" mass="35289">MLAAAALVALTAACGGSGSGDPPANQPAANASAAEPVASVPTSPPPPEPQAVAANELGQVPVLMYHRIIAQPTSVFDRTPADFRAELERLANEGYVTVTVAQYATGDIDIPAGKHPVVLTFDDGDPTQLTLTPEGEPAPDTAAAILREVAAAHPEFRGVGSFYVNGDPFGDPGGRKTLLWLRKNGMEIGNHTLSHSNLRTISAEAAQRAIVQGDQAIRAAGGAPLSISLPFGIHPRDPALALNGSADGVEYHYRAALLVGANPARSPYSAEFDPLRIPRIRSQGPTGTEAEFGSTVWLDKIAAAPAQRYTSDGVADRISYPEASGATVAETYRARANAY</sequence>
<protein>
    <submittedName>
        <fullName evidence="5">Peptidoglycan/xylan/chitin deacetylase, PgdA/CDA1 family</fullName>
    </submittedName>
</protein>
<dbReference type="PANTHER" id="PTHR34216">
    <property type="match status" value="1"/>
</dbReference>
<keyword evidence="6" id="KW-1185">Reference proteome</keyword>
<proteinExistence type="predicted"/>
<keyword evidence="2" id="KW-0732">Signal</keyword>
<dbReference type="AlphaFoldDB" id="A0A1G6XC12"/>
<dbReference type="Pfam" id="PF01522">
    <property type="entry name" value="Polysacc_deac_1"/>
    <property type="match status" value="1"/>
</dbReference>
<reference evidence="6" key="1">
    <citation type="submission" date="2016-10" db="EMBL/GenBank/DDBJ databases">
        <authorList>
            <person name="Varghese N."/>
            <person name="Submissions S."/>
        </authorList>
    </citation>
    <scope>NUCLEOTIDE SEQUENCE [LARGE SCALE GENOMIC DNA]</scope>
    <source>
        <strain evidence="6">IBRC-M 10403</strain>
    </source>
</reference>
<comment type="subcellular location">
    <subcellularLocation>
        <location evidence="1">Secreted</location>
    </subcellularLocation>
</comment>
<accession>A0A1G6XC12</accession>
<dbReference type="InterPro" id="IPR011330">
    <property type="entry name" value="Glyco_hydro/deAcase_b/a-brl"/>
</dbReference>
<evidence type="ECO:0000313" key="5">
    <source>
        <dbReference type="EMBL" id="SDD75680.1"/>
    </source>
</evidence>
<dbReference type="EMBL" id="FMZZ01000017">
    <property type="protein sequence ID" value="SDD75680.1"/>
    <property type="molecule type" value="Genomic_DNA"/>
</dbReference>
<name>A0A1G6XC12_9PSEU</name>
<dbReference type="PANTHER" id="PTHR34216:SF3">
    <property type="entry name" value="POLY-BETA-1,6-N-ACETYL-D-GLUCOSAMINE N-DEACETYLASE"/>
    <property type="match status" value="1"/>
</dbReference>
<organism evidence="5 6">
    <name type="scientific">Actinokineospora iranica</name>
    <dbReference type="NCBI Taxonomy" id="1271860"/>
    <lineage>
        <taxon>Bacteria</taxon>
        <taxon>Bacillati</taxon>
        <taxon>Actinomycetota</taxon>
        <taxon>Actinomycetes</taxon>
        <taxon>Pseudonocardiales</taxon>
        <taxon>Pseudonocardiaceae</taxon>
        <taxon>Actinokineospora</taxon>
    </lineage>
</organism>
<dbReference type="STRING" id="1271860.SAMN05216174_11725"/>
<evidence type="ECO:0000256" key="1">
    <source>
        <dbReference type="ARBA" id="ARBA00004613"/>
    </source>
</evidence>
<feature type="region of interest" description="Disordered" evidence="3">
    <location>
        <begin position="16"/>
        <end position="49"/>
    </location>
</feature>
<dbReference type="GO" id="GO:0005576">
    <property type="term" value="C:extracellular region"/>
    <property type="evidence" value="ECO:0007669"/>
    <property type="project" value="UniProtKB-SubCell"/>
</dbReference>
<feature type="compositionally biased region" description="Low complexity" evidence="3">
    <location>
        <begin position="22"/>
        <end position="41"/>
    </location>
</feature>
<dbReference type="GO" id="GO:0005975">
    <property type="term" value="P:carbohydrate metabolic process"/>
    <property type="evidence" value="ECO:0007669"/>
    <property type="project" value="InterPro"/>
</dbReference>
<dbReference type="InterPro" id="IPR002509">
    <property type="entry name" value="NODB_dom"/>
</dbReference>
<evidence type="ECO:0000259" key="4">
    <source>
        <dbReference type="Pfam" id="PF01522"/>
    </source>
</evidence>
<dbReference type="Proteomes" id="UP000199501">
    <property type="component" value="Unassembled WGS sequence"/>
</dbReference>
<evidence type="ECO:0000256" key="3">
    <source>
        <dbReference type="SAM" id="MobiDB-lite"/>
    </source>
</evidence>
<feature type="domain" description="NodB homology" evidence="4">
    <location>
        <begin position="112"/>
        <end position="236"/>
    </location>
</feature>
<dbReference type="Gene3D" id="3.20.20.370">
    <property type="entry name" value="Glycoside hydrolase/deacetylase"/>
    <property type="match status" value="1"/>
</dbReference>
<dbReference type="InterPro" id="IPR051398">
    <property type="entry name" value="Polysacch_Deacetylase"/>
</dbReference>
<gene>
    <name evidence="5" type="ORF">SAMN05216174_11725</name>
</gene>